<feature type="signal peptide" evidence="8">
    <location>
        <begin position="1"/>
        <end position="32"/>
    </location>
</feature>
<name>A0A0C5LBU8_9BURK</name>
<feature type="modified residue" description="N6-carboxylysine" evidence="6">
    <location>
        <position position="83"/>
    </location>
</feature>
<evidence type="ECO:0000256" key="3">
    <source>
        <dbReference type="ARBA" id="ARBA00022729"/>
    </source>
</evidence>
<protein>
    <recommendedName>
        <fullName evidence="2 7">Beta-lactamase</fullName>
        <ecNumber evidence="2 7">3.5.2.6</ecNumber>
    </recommendedName>
</protein>
<keyword evidence="3 8" id="KW-0732">Signal</keyword>
<keyword evidence="4 7" id="KW-0378">Hydrolase</keyword>
<comment type="catalytic activity">
    <reaction evidence="7">
        <text>a beta-lactam + H2O = a substituted beta-amino acid</text>
        <dbReference type="Rhea" id="RHEA:20401"/>
        <dbReference type="ChEBI" id="CHEBI:15377"/>
        <dbReference type="ChEBI" id="CHEBI:35627"/>
        <dbReference type="ChEBI" id="CHEBI:140347"/>
        <dbReference type="EC" id="3.5.2.6"/>
    </reaction>
</comment>
<evidence type="ECO:0000256" key="2">
    <source>
        <dbReference type="ARBA" id="ARBA00012865"/>
    </source>
</evidence>
<dbReference type="EMBL" id="KP109676">
    <property type="protein sequence ID" value="AJP77058.1"/>
    <property type="molecule type" value="Genomic_DNA"/>
</dbReference>
<dbReference type="GO" id="GO:0046677">
    <property type="term" value="P:response to antibiotic"/>
    <property type="evidence" value="ECO:0007669"/>
    <property type="project" value="UniProtKB-UniRule"/>
</dbReference>
<dbReference type="CARD" id="ARO:3003719">
    <property type="molecule name" value="MSI-OXA"/>
    <property type="mechanism identifier" value="ARO:0001004"/>
    <property type="mechanism name" value="antibiotic inactivation"/>
</dbReference>
<feature type="active site" description="Acyl-ester intermediate" evidence="6">
    <location>
        <position position="80"/>
    </location>
</feature>
<proteinExistence type="inferred from homology"/>
<evidence type="ECO:0000313" key="10">
    <source>
        <dbReference type="EMBL" id="AJP77058.1"/>
    </source>
</evidence>
<dbReference type="GO" id="GO:0008658">
    <property type="term" value="F:penicillin binding"/>
    <property type="evidence" value="ECO:0007669"/>
    <property type="project" value="InterPro"/>
</dbReference>
<reference evidence="10" key="1">
    <citation type="journal article" date="2015" name="Antimicrob. Agents Chemother.">
        <title>The Soil Microbiota Harbors a Diversity of Carbapenem-Hydrolyzing ?-Lactamases of Potential Clinical Relevance.</title>
        <authorList>
            <person name="Gudeta D.D."/>
            <person name="Bortolaia V."/>
            <person name="Amos G."/>
            <person name="Wellington E.M."/>
            <person name="Brandt K.K."/>
            <person name="Poirel L."/>
            <person name="Nielsen J.B."/>
            <person name="Westh H."/>
            <person name="Guardabassi L."/>
        </authorList>
    </citation>
    <scope>NUCLEOTIDE SEQUENCE</scope>
    <source>
        <strain evidence="10">SB1-3</strain>
    </source>
</reference>
<feature type="chain" id="PRO_5002187256" description="Beta-lactamase" evidence="8">
    <location>
        <begin position="33"/>
        <end position="272"/>
    </location>
</feature>
<dbReference type="NCBIfam" id="NF012161">
    <property type="entry name" value="bla_class_D_main"/>
    <property type="match status" value="1"/>
</dbReference>
<feature type="domain" description="Penicillin-binding protein transpeptidase" evidence="9">
    <location>
        <begin position="64"/>
        <end position="261"/>
    </location>
</feature>
<dbReference type="InterPro" id="IPR001460">
    <property type="entry name" value="PCN-bd_Tpept"/>
</dbReference>
<dbReference type="PROSITE" id="PS00337">
    <property type="entry name" value="BETA_LACTAMASE_D"/>
    <property type="match status" value="1"/>
</dbReference>
<dbReference type="InterPro" id="IPR012338">
    <property type="entry name" value="Beta-lactam/transpept-like"/>
</dbReference>
<evidence type="ECO:0000256" key="1">
    <source>
        <dbReference type="ARBA" id="ARBA00007898"/>
    </source>
</evidence>
<comment type="similarity">
    <text evidence="1 7">Belongs to the class-D beta-lactamase family.</text>
</comment>
<evidence type="ECO:0000256" key="7">
    <source>
        <dbReference type="RuleBase" id="RU361140"/>
    </source>
</evidence>
<sequence length="272" mass="30056">MSHTFIIDRLGASMIKQILAALLLISPLLAQAAEWKESAQVARLFKQEGVSGTFVVYDVAADSYTVHDRQRANTRFIPASTFKIPNTLIALAHGAVANVDEVVPYGGKPVARPEWARDMGLREAIRISNVPVYQEVARRVGLDRMRSELVRMKYGNMQTGTVVDRFWLDGPLKISAVEQTEFLTKLAQGTLPFTNVAMAAVREISRQDGAPELYAKTGWGSRPGEADIGWWVGWLKKDGKLYAFALNMDLPDGAQDKRVSLAKAALRELGLL</sequence>
<keyword evidence="5 7" id="KW-0046">Antibiotic resistance</keyword>
<dbReference type="InterPro" id="IPR002137">
    <property type="entry name" value="Beta-lactam_class-D_AS"/>
</dbReference>
<dbReference type="RefSeq" id="WP_263305326.1">
    <property type="nucleotide sequence ID" value="NG_244594.1"/>
</dbReference>
<dbReference type="GO" id="GO:0008800">
    <property type="term" value="F:beta-lactamase activity"/>
    <property type="evidence" value="ECO:0007669"/>
    <property type="project" value="UniProtKB-UniRule"/>
</dbReference>
<evidence type="ECO:0000256" key="5">
    <source>
        <dbReference type="ARBA" id="ARBA00023251"/>
    </source>
</evidence>
<gene>
    <name evidence="10" type="primary">blaMSI-OXA</name>
</gene>
<accession>A0A0C5LBU8</accession>
<dbReference type="AlphaFoldDB" id="A0A0C5LBU8"/>
<evidence type="ECO:0000256" key="4">
    <source>
        <dbReference type="ARBA" id="ARBA00022801"/>
    </source>
</evidence>
<dbReference type="EC" id="3.5.2.6" evidence="2 7"/>
<dbReference type="SUPFAM" id="SSF56601">
    <property type="entry name" value="beta-lactamase/transpeptidase-like"/>
    <property type="match status" value="1"/>
</dbReference>
<evidence type="ECO:0000256" key="8">
    <source>
        <dbReference type="SAM" id="SignalP"/>
    </source>
</evidence>
<evidence type="ECO:0000256" key="6">
    <source>
        <dbReference type="PIRSR" id="PIRSR602137-50"/>
    </source>
</evidence>
<evidence type="ECO:0000259" key="9">
    <source>
        <dbReference type="Pfam" id="PF00905"/>
    </source>
</evidence>
<dbReference type="Pfam" id="PF00905">
    <property type="entry name" value="Transpeptidase"/>
    <property type="match status" value="1"/>
</dbReference>
<organism evidence="10">
    <name type="scientific">Massilia sp. SB1-3</name>
    <dbReference type="NCBI Taxonomy" id="1620220"/>
    <lineage>
        <taxon>Bacteria</taxon>
        <taxon>Pseudomonadati</taxon>
        <taxon>Pseudomonadota</taxon>
        <taxon>Betaproteobacteria</taxon>
        <taxon>Burkholderiales</taxon>
        <taxon>Oxalobacteraceae</taxon>
        <taxon>Telluria group</taxon>
        <taxon>Massilia</taxon>
    </lineage>
</organism>
<dbReference type="GO" id="GO:0017001">
    <property type="term" value="P:antibiotic catabolic process"/>
    <property type="evidence" value="ECO:0007669"/>
    <property type="project" value="InterPro"/>
</dbReference>
<dbReference type="Gene3D" id="3.40.710.10">
    <property type="entry name" value="DD-peptidase/beta-lactamase superfamily"/>
    <property type="match status" value="1"/>
</dbReference>